<evidence type="ECO:0000259" key="4">
    <source>
        <dbReference type="Pfam" id="PF00205"/>
    </source>
</evidence>
<dbReference type="OMA" id="PENTIWC"/>
<evidence type="ECO:0000259" key="6">
    <source>
        <dbReference type="Pfam" id="PF02776"/>
    </source>
</evidence>
<name>M2RAV4_COCSN</name>
<evidence type="ECO:0000259" key="5">
    <source>
        <dbReference type="Pfam" id="PF02775"/>
    </source>
</evidence>
<dbReference type="GO" id="GO:0005739">
    <property type="term" value="C:mitochondrion"/>
    <property type="evidence" value="ECO:0007669"/>
    <property type="project" value="TreeGrafter"/>
</dbReference>
<dbReference type="InterPro" id="IPR029061">
    <property type="entry name" value="THDP-binding"/>
</dbReference>
<dbReference type="SUPFAM" id="SSF52518">
    <property type="entry name" value="Thiamin diphosphate-binding fold (THDP-binding)"/>
    <property type="match status" value="2"/>
</dbReference>
<evidence type="ECO:0000256" key="3">
    <source>
        <dbReference type="RuleBase" id="RU362132"/>
    </source>
</evidence>
<sequence length="598" mass="64209">MSQMKYTTATAFFEALWEAGISHVFVNLGSDHPGIMEAIARGKKDPTGSFPKVVTCPHETVALSMADGFARLTGKPQCVIVHVDVGTQCLGAAVHNASVARVPVLIFAGLSPFTLEGEMRGSRTEYIHWLQDAPDQKQIVQQFCRYTGEIKTGTNVKQMVNRALQFATSDPKGPVYLTAGREVLEQEITPYKLDQTVWGPVSPQPLAQDGVATISDLLVKAQEPLVITGYSGRNHASCGALVALADTVPGLRVIDALGSDVCFPYSHPASLGLQIGAHESIRTADVILVVDCDVPWIPTQCSPRPDAVIMHIDVDTLKRNMLLHYIPAKYRYCADAELSFRQIQQYISGHATYPAVLAKEPYLSRREKMVAEHRARLDSLAVLAAPPVDTSLPPHTPYLASQLRKLCPENTIWCPEAVTNALPTCNQLQVDTPGRLINGGGGGLGWSGGGSIGVKLASDYLAGGIGKGDFVCQIVGDGTWMFGVPSTVYWIARKYSIPTLTVVLSNKGWNAPRNSLLLVHPDGVGSEVDNEGIGISFAPTPDYSGIAKAAAGHQAWAGCASSVKELDELLPQAIESVKNGVLAVLEVRLKGSWEKASL</sequence>
<dbReference type="GO" id="GO:0005948">
    <property type="term" value="C:acetolactate synthase complex"/>
    <property type="evidence" value="ECO:0007669"/>
    <property type="project" value="TreeGrafter"/>
</dbReference>
<dbReference type="Proteomes" id="UP000016934">
    <property type="component" value="Unassembled WGS sequence"/>
</dbReference>
<keyword evidence="2 3" id="KW-0786">Thiamine pyrophosphate</keyword>
<dbReference type="NCBIfam" id="NF006203">
    <property type="entry name" value="PRK08327.1"/>
    <property type="match status" value="1"/>
</dbReference>
<dbReference type="Pfam" id="PF02775">
    <property type="entry name" value="TPP_enzyme_C"/>
    <property type="match status" value="1"/>
</dbReference>
<dbReference type="HOGENOM" id="CLU_013748_4_0_1"/>
<feature type="domain" description="Thiamine pyrophosphate enzyme N-terminal TPP-binding" evidence="6">
    <location>
        <begin position="7"/>
        <end position="139"/>
    </location>
</feature>
<dbReference type="eggNOG" id="KOG1185">
    <property type="taxonomic scope" value="Eukaryota"/>
</dbReference>
<dbReference type="GO" id="GO:0030976">
    <property type="term" value="F:thiamine pyrophosphate binding"/>
    <property type="evidence" value="ECO:0007669"/>
    <property type="project" value="InterPro"/>
</dbReference>
<accession>M2RAV4</accession>
<dbReference type="AlphaFoldDB" id="M2RAV4"/>
<dbReference type="GO" id="GO:0050660">
    <property type="term" value="F:flavin adenine dinucleotide binding"/>
    <property type="evidence" value="ECO:0007669"/>
    <property type="project" value="TreeGrafter"/>
</dbReference>
<dbReference type="CDD" id="cd07035">
    <property type="entry name" value="TPP_PYR_POX_like"/>
    <property type="match status" value="1"/>
</dbReference>
<comment type="similarity">
    <text evidence="1 3">Belongs to the TPP enzyme family.</text>
</comment>
<dbReference type="Pfam" id="PF02776">
    <property type="entry name" value="TPP_enzyme_N"/>
    <property type="match status" value="1"/>
</dbReference>
<dbReference type="InterPro" id="IPR012001">
    <property type="entry name" value="Thiamin_PyroP_enz_TPP-bd_dom"/>
</dbReference>
<reference evidence="7 8" key="1">
    <citation type="journal article" date="2012" name="PLoS Pathog.">
        <title>Diverse lifestyles and strategies of plant pathogenesis encoded in the genomes of eighteen Dothideomycetes fungi.</title>
        <authorList>
            <person name="Ohm R.A."/>
            <person name="Feau N."/>
            <person name="Henrissat B."/>
            <person name="Schoch C.L."/>
            <person name="Horwitz B.A."/>
            <person name="Barry K.W."/>
            <person name="Condon B.J."/>
            <person name="Copeland A.C."/>
            <person name="Dhillon B."/>
            <person name="Glaser F."/>
            <person name="Hesse C.N."/>
            <person name="Kosti I."/>
            <person name="LaButti K."/>
            <person name="Lindquist E.A."/>
            <person name="Lucas S."/>
            <person name="Salamov A.A."/>
            <person name="Bradshaw R.E."/>
            <person name="Ciuffetti L."/>
            <person name="Hamelin R.C."/>
            <person name="Kema G.H.J."/>
            <person name="Lawrence C."/>
            <person name="Scott J.A."/>
            <person name="Spatafora J.W."/>
            <person name="Turgeon B.G."/>
            <person name="de Wit P.J.G.M."/>
            <person name="Zhong S."/>
            <person name="Goodwin S.B."/>
            <person name="Grigoriev I.V."/>
        </authorList>
    </citation>
    <scope>NUCLEOTIDE SEQUENCE [LARGE SCALE GENOMIC DNA]</scope>
    <source>
        <strain evidence="8">ND90Pr / ATCC 201652</strain>
    </source>
</reference>
<dbReference type="SUPFAM" id="SSF52467">
    <property type="entry name" value="DHS-like NAD/FAD-binding domain"/>
    <property type="match status" value="1"/>
</dbReference>
<dbReference type="GeneID" id="19134097"/>
<dbReference type="RefSeq" id="XP_007699912.1">
    <property type="nucleotide sequence ID" value="XM_007701722.1"/>
</dbReference>
<dbReference type="Pfam" id="PF00205">
    <property type="entry name" value="TPP_enzyme_M"/>
    <property type="match status" value="1"/>
</dbReference>
<dbReference type="EMBL" id="KB445643">
    <property type="protein sequence ID" value="EMD63994.1"/>
    <property type="molecule type" value="Genomic_DNA"/>
</dbReference>
<dbReference type="PANTHER" id="PTHR18968:SF164">
    <property type="entry name" value="PYRUVATE DECARBOXYLASE"/>
    <property type="match status" value="1"/>
</dbReference>
<dbReference type="GO" id="GO:0003984">
    <property type="term" value="F:acetolactate synthase activity"/>
    <property type="evidence" value="ECO:0007669"/>
    <property type="project" value="TreeGrafter"/>
</dbReference>
<dbReference type="STRING" id="665912.M2RAV4"/>
<dbReference type="Gene3D" id="3.40.50.1220">
    <property type="entry name" value="TPP-binding domain"/>
    <property type="match status" value="1"/>
</dbReference>
<dbReference type="GO" id="GO:0000287">
    <property type="term" value="F:magnesium ion binding"/>
    <property type="evidence" value="ECO:0007669"/>
    <property type="project" value="InterPro"/>
</dbReference>
<dbReference type="OrthoDB" id="2867507at2759"/>
<dbReference type="Gene3D" id="3.40.50.970">
    <property type="match status" value="2"/>
</dbReference>
<dbReference type="InterPro" id="IPR029035">
    <property type="entry name" value="DHS-like_NAD/FAD-binding_dom"/>
</dbReference>
<evidence type="ECO:0000256" key="1">
    <source>
        <dbReference type="ARBA" id="ARBA00007812"/>
    </source>
</evidence>
<proteinExistence type="inferred from homology"/>
<dbReference type="GO" id="GO:0009097">
    <property type="term" value="P:isoleucine biosynthetic process"/>
    <property type="evidence" value="ECO:0007669"/>
    <property type="project" value="TreeGrafter"/>
</dbReference>
<evidence type="ECO:0000313" key="7">
    <source>
        <dbReference type="EMBL" id="EMD63994.1"/>
    </source>
</evidence>
<dbReference type="InterPro" id="IPR012000">
    <property type="entry name" value="Thiamin_PyroP_enz_cen_dom"/>
</dbReference>
<dbReference type="PANTHER" id="PTHR18968">
    <property type="entry name" value="THIAMINE PYROPHOSPHATE ENZYMES"/>
    <property type="match status" value="1"/>
</dbReference>
<dbReference type="KEGG" id="bsc:COCSADRAFT_199433"/>
<dbReference type="InterPro" id="IPR045229">
    <property type="entry name" value="TPP_enz"/>
</dbReference>
<protein>
    <submittedName>
        <fullName evidence="7">Uncharacterized protein</fullName>
    </submittedName>
</protein>
<evidence type="ECO:0000256" key="2">
    <source>
        <dbReference type="ARBA" id="ARBA00023052"/>
    </source>
</evidence>
<organism evidence="7 8">
    <name type="scientific">Cochliobolus sativus (strain ND90Pr / ATCC 201652)</name>
    <name type="common">Common root rot and spot blotch fungus</name>
    <name type="synonym">Bipolaris sorokiniana</name>
    <dbReference type="NCBI Taxonomy" id="665912"/>
    <lineage>
        <taxon>Eukaryota</taxon>
        <taxon>Fungi</taxon>
        <taxon>Dikarya</taxon>
        <taxon>Ascomycota</taxon>
        <taxon>Pezizomycotina</taxon>
        <taxon>Dothideomycetes</taxon>
        <taxon>Pleosporomycetidae</taxon>
        <taxon>Pleosporales</taxon>
        <taxon>Pleosporineae</taxon>
        <taxon>Pleosporaceae</taxon>
        <taxon>Bipolaris</taxon>
    </lineage>
</organism>
<dbReference type="GO" id="GO:0009099">
    <property type="term" value="P:L-valine biosynthetic process"/>
    <property type="evidence" value="ECO:0007669"/>
    <property type="project" value="TreeGrafter"/>
</dbReference>
<reference evidence="8" key="2">
    <citation type="journal article" date="2013" name="PLoS Genet.">
        <title>Comparative genome structure, secondary metabolite, and effector coding capacity across Cochliobolus pathogens.</title>
        <authorList>
            <person name="Condon B.J."/>
            <person name="Leng Y."/>
            <person name="Wu D."/>
            <person name="Bushley K.E."/>
            <person name="Ohm R.A."/>
            <person name="Otillar R."/>
            <person name="Martin J."/>
            <person name="Schackwitz W."/>
            <person name="Grimwood J."/>
            <person name="MohdZainudin N."/>
            <person name="Xue C."/>
            <person name="Wang R."/>
            <person name="Manning V.A."/>
            <person name="Dhillon B."/>
            <person name="Tu Z.J."/>
            <person name="Steffenson B.J."/>
            <person name="Salamov A."/>
            <person name="Sun H."/>
            <person name="Lowry S."/>
            <person name="LaButti K."/>
            <person name="Han J."/>
            <person name="Copeland A."/>
            <person name="Lindquist E."/>
            <person name="Barry K."/>
            <person name="Schmutz J."/>
            <person name="Baker S.E."/>
            <person name="Ciuffetti L.M."/>
            <person name="Grigoriev I.V."/>
            <person name="Zhong S."/>
            <person name="Turgeon B.G."/>
        </authorList>
    </citation>
    <scope>NUCLEOTIDE SEQUENCE [LARGE SCALE GENOMIC DNA]</scope>
    <source>
        <strain evidence="8">ND90Pr / ATCC 201652</strain>
    </source>
</reference>
<feature type="domain" description="Thiamine pyrophosphate enzyme central" evidence="4">
    <location>
        <begin position="212"/>
        <end position="318"/>
    </location>
</feature>
<keyword evidence="8" id="KW-1185">Reference proteome</keyword>
<feature type="domain" description="Thiamine pyrophosphate enzyme TPP-binding" evidence="5">
    <location>
        <begin position="428"/>
        <end position="586"/>
    </location>
</feature>
<gene>
    <name evidence="7" type="ORF">COCSADRAFT_199433</name>
</gene>
<evidence type="ECO:0000313" key="8">
    <source>
        <dbReference type="Proteomes" id="UP000016934"/>
    </source>
</evidence>
<dbReference type="InterPro" id="IPR011766">
    <property type="entry name" value="TPP_enzyme_TPP-bd"/>
</dbReference>